<proteinExistence type="predicted"/>
<organism evidence="2 3">
    <name type="scientific">Parastrongyloides trichosuri</name>
    <name type="common">Possum-specific nematode worm</name>
    <dbReference type="NCBI Taxonomy" id="131310"/>
    <lineage>
        <taxon>Eukaryota</taxon>
        <taxon>Metazoa</taxon>
        <taxon>Ecdysozoa</taxon>
        <taxon>Nematoda</taxon>
        <taxon>Chromadorea</taxon>
        <taxon>Rhabditida</taxon>
        <taxon>Tylenchina</taxon>
        <taxon>Panagrolaimomorpha</taxon>
        <taxon>Strongyloidoidea</taxon>
        <taxon>Strongyloididae</taxon>
        <taxon>Parastrongyloides</taxon>
    </lineage>
</organism>
<name>A0A0N4ZX86_PARTI</name>
<keyword evidence="2" id="KW-1185">Reference proteome</keyword>
<evidence type="ECO:0000256" key="1">
    <source>
        <dbReference type="SAM" id="MobiDB-lite"/>
    </source>
</evidence>
<feature type="compositionally biased region" description="Acidic residues" evidence="1">
    <location>
        <begin position="83"/>
        <end position="99"/>
    </location>
</feature>
<sequence length="99" mass="11189">MAFMYPQNYPECPLLLTEPAWYPDDYPEKEELNQLYEQYKKDKNLALNIKPGTPSAETENDGDEAGQSGAGTFNPTTLRGDNNDEDEDNEVPPLSDEDE</sequence>
<dbReference type="WBParaSite" id="PTRK_0001330000.1">
    <property type="protein sequence ID" value="PTRK_0001330000.1"/>
    <property type="gene ID" value="PTRK_0001330000"/>
</dbReference>
<reference evidence="3" key="1">
    <citation type="submission" date="2017-02" db="UniProtKB">
        <authorList>
            <consortium name="WormBaseParasite"/>
        </authorList>
    </citation>
    <scope>IDENTIFICATION</scope>
</reference>
<feature type="compositionally biased region" description="Polar residues" evidence="1">
    <location>
        <begin position="70"/>
        <end position="80"/>
    </location>
</feature>
<dbReference type="AlphaFoldDB" id="A0A0N4ZX86"/>
<feature type="region of interest" description="Disordered" evidence="1">
    <location>
        <begin position="46"/>
        <end position="99"/>
    </location>
</feature>
<dbReference type="Proteomes" id="UP000038045">
    <property type="component" value="Unplaced"/>
</dbReference>
<evidence type="ECO:0000313" key="3">
    <source>
        <dbReference type="WBParaSite" id="PTRK_0001330000.1"/>
    </source>
</evidence>
<accession>A0A0N4ZX86</accession>
<evidence type="ECO:0000313" key="2">
    <source>
        <dbReference type="Proteomes" id="UP000038045"/>
    </source>
</evidence>
<protein>
    <submittedName>
        <fullName evidence="3">UBC core domain-containing protein</fullName>
    </submittedName>
</protein>